<proteinExistence type="inferred from homology"/>
<keyword evidence="3" id="KW-0472">Membrane</keyword>
<dbReference type="PANTHER" id="PTHR19346">
    <property type="entry name" value="SUGAR PHOSPHATE TRANSPORTER DOMAIN-CONTAINING PROTEIN"/>
    <property type="match status" value="1"/>
</dbReference>
<evidence type="ECO:0000256" key="2">
    <source>
        <dbReference type="SAM" id="MobiDB-lite"/>
    </source>
</evidence>
<feature type="transmembrane region" description="Helical" evidence="3">
    <location>
        <begin position="134"/>
        <end position="153"/>
    </location>
</feature>
<dbReference type="InterPro" id="IPR037185">
    <property type="entry name" value="EmrE-like"/>
</dbReference>
<evidence type="ECO:0000256" key="3">
    <source>
        <dbReference type="SAM" id="Phobius"/>
    </source>
</evidence>
<name>A0AAE0GVD7_9CHLO</name>
<feature type="transmembrane region" description="Helical" evidence="3">
    <location>
        <begin position="199"/>
        <end position="219"/>
    </location>
</feature>
<dbReference type="InterPro" id="IPR000620">
    <property type="entry name" value="EamA_dom"/>
</dbReference>
<dbReference type="Proteomes" id="UP001190700">
    <property type="component" value="Unassembled WGS sequence"/>
</dbReference>
<dbReference type="GO" id="GO:0016020">
    <property type="term" value="C:membrane"/>
    <property type="evidence" value="ECO:0007669"/>
    <property type="project" value="InterPro"/>
</dbReference>
<evidence type="ECO:0000256" key="1">
    <source>
        <dbReference type="ARBA" id="ARBA00007635"/>
    </source>
</evidence>
<feature type="transmembrane region" description="Helical" evidence="3">
    <location>
        <begin position="168"/>
        <end position="187"/>
    </location>
</feature>
<comment type="similarity">
    <text evidence="1">Belongs to the drug/metabolite transporter (DMT) superfamily. Plant drug/metabolite exporter (P-DME) (TC 2.A.7.4) family.</text>
</comment>
<dbReference type="SUPFAM" id="SSF103481">
    <property type="entry name" value="Multidrug resistance efflux transporter EmrE"/>
    <property type="match status" value="1"/>
</dbReference>
<dbReference type="Pfam" id="PF00892">
    <property type="entry name" value="EamA"/>
    <property type="match status" value="1"/>
</dbReference>
<comment type="caution">
    <text evidence="5">The sequence shown here is derived from an EMBL/GenBank/DDBJ whole genome shotgun (WGS) entry which is preliminary data.</text>
</comment>
<feature type="domain" description="EamA" evidence="4">
    <location>
        <begin position="29"/>
        <end position="151"/>
    </location>
</feature>
<dbReference type="PANTHER" id="PTHR19346:SF4">
    <property type="entry name" value="SUGAR PHOSPHATE TRANSPORTER DOMAIN-CONTAINING PROTEIN"/>
    <property type="match status" value="1"/>
</dbReference>
<keyword evidence="6" id="KW-1185">Reference proteome</keyword>
<evidence type="ECO:0000259" key="4">
    <source>
        <dbReference type="Pfam" id="PF00892"/>
    </source>
</evidence>
<reference evidence="5 6" key="1">
    <citation type="journal article" date="2015" name="Genome Biol. Evol.">
        <title>Comparative Genomics of a Bacterivorous Green Alga Reveals Evolutionary Causalities and Consequences of Phago-Mixotrophic Mode of Nutrition.</title>
        <authorList>
            <person name="Burns J.A."/>
            <person name="Paasch A."/>
            <person name="Narechania A."/>
            <person name="Kim E."/>
        </authorList>
    </citation>
    <scope>NUCLEOTIDE SEQUENCE [LARGE SCALE GENOMIC DNA]</scope>
    <source>
        <strain evidence="5 6">PLY_AMNH</strain>
    </source>
</reference>
<keyword evidence="3" id="KW-0812">Transmembrane</keyword>
<evidence type="ECO:0000313" key="6">
    <source>
        <dbReference type="Proteomes" id="UP001190700"/>
    </source>
</evidence>
<gene>
    <name evidence="5" type="ORF">CYMTET_8204</name>
</gene>
<dbReference type="Gene3D" id="1.10.3730.20">
    <property type="match status" value="1"/>
</dbReference>
<accession>A0AAE0GVD7</accession>
<organism evidence="5 6">
    <name type="scientific">Cymbomonas tetramitiformis</name>
    <dbReference type="NCBI Taxonomy" id="36881"/>
    <lineage>
        <taxon>Eukaryota</taxon>
        <taxon>Viridiplantae</taxon>
        <taxon>Chlorophyta</taxon>
        <taxon>Pyramimonadophyceae</taxon>
        <taxon>Pyramimonadales</taxon>
        <taxon>Pyramimonadaceae</taxon>
        <taxon>Cymbomonas</taxon>
    </lineage>
</organism>
<protein>
    <recommendedName>
        <fullName evidence="4">EamA domain-containing protein</fullName>
    </recommendedName>
</protein>
<dbReference type="AlphaFoldDB" id="A0AAE0GVD7"/>
<feature type="region of interest" description="Disordered" evidence="2">
    <location>
        <begin position="266"/>
        <end position="286"/>
    </location>
</feature>
<feature type="transmembrane region" description="Helical" evidence="3">
    <location>
        <begin position="29"/>
        <end position="51"/>
    </location>
</feature>
<sequence length="286" mass="30913">MLLVAVVLYSINSELYTWEATSAFDKPYLTIWFGHVMMTGILPVAALWFALQGRALPENHSFFESMCYYYCYNPHELRPVCRNVLFLSTLYMVQNYAFVKALEFSSAGIDTAISQSASALVYLFSVFILNEEVLLAKVVAVALCVIGVTLFATANDSGGGEQSAHDKALGYGMALFSTTSTAVYRVCFKVLVGDKKLAATVVFAGLIGLAHLLVLWVGLPLLHFSGVETLELPTAAQWGCALSSEQDSVALRLTALSLSLSSLKKSSAPCHLPEPSTSSKAAAHMV</sequence>
<evidence type="ECO:0000313" key="5">
    <source>
        <dbReference type="EMBL" id="KAK3284136.1"/>
    </source>
</evidence>
<dbReference type="InterPro" id="IPR026505">
    <property type="entry name" value="Solute_c_fam_35_mem_F3/F4"/>
</dbReference>
<dbReference type="EMBL" id="LGRX02002488">
    <property type="protein sequence ID" value="KAK3284136.1"/>
    <property type="molecule type" value="Genomic_DNA"/>
</dbReference>
<keyword evidence="3" id="KW-1133">Transmembrane helix</keyword>